<evidence type="ECO:0000313" key="1">
    <source>
        <dbReference type="EMBL" id="KAL0411514.1"/>
    </source>
</evidence>
<accession>A0AAW2U3V5</accession>
<reference evidence="1" key="2">
    <citation type="journal article" date="2024" name="Plant">
        <title>Genomic evolution and insights into agronomic trait innovations of Sesamum species.</title>
        <authorList>
            <person name="Miao H."/>
            <person name="Wang L."/>
            <person name="Qu L."/>
            <person name="Liu H."/>
            <person name="Sun Y."/>
            <person name="Le M."/>
            <person name="Wang Q."/>
            <person name="Wei S."/>
            <person name="Zheng Y."/>
            <person name="Lin W."/>
            <person name="Duan Y."/>
            <person name="Cao H."/>
            <person name="Xiong S."/>
            <person name="Wang X."/>
            <person name="Wei L."/>
            <person name="Li C."/>
            <person name="Ma Q."/>
            <person name="Ju M."/>
            <person name="Zhao R."/>
            <person name="Li G."/>
            <person name="Mu C."/>
            <person name="Tian Q."/>
            <person name="Mei H."/>
            <person name="Zhang T."/>
            <person name="Gao T."/>
            <person name="Zhang H."/>
        </authorList>
    </citation>
    <scope>NUCLEOTIDE SEQUENCE</scope>
    <source>
        <strain evidence="1">KEN1</strain>
    </source>
</reference>
<gene>
    <name evidence="1" type="ORF">Slati_3741100</name>
</gene>
<organism evidence="1">
    <name type="scientific">Sesamum latifolium</name>
    <dbReference type="NCBI Taxonomy" id="2727402"/>
    <lineage>
        <taxon>Eukaryota</taxon>
        <taxon>Viridiplantae</taxon>
        <taxon>Streptophyta</taxon>
        <taxon>Embryophyta</taxon>
        <taxon>Tracheophyta</taxon>
        <taxon>Spermatophyta</taxon>
        <taxon>Magnoliopsida</taxon>
        <taxon>eudicotyledons</taxon>
        <taxon>Gunneridae</taxon>
        <taxon>Pentapetalae</taxon>
        <taxon>asterids</taxon>
        <taxon>lamiids</taxon>
        <taxon>Lamiales</taxon>
        <taxon>Pedaliaceae</taxon>
        <taxon>Sesamum</taxon>
    </lineage>
</organism>
<sequence>MAEDVRRKREGSQEDEEALGLKISYGVFENGVCVLQYLEMRTKNKKSYIKDKE</sequence>
<comment type="caution">
    <text evidence="1">The sequence shown here is derived from an EMBL/GenBank/DDBJ whole genome shotgun (WGS) entry which is preliminary data.</text>
</comment>
<reference evidence="1" key="1">
    <citation type="submission" date="2020-06" db="EMBL/GenBank/DDBJ databases">
        <authorList>
            <person name="Li T."/>
            <person name="Hu X."/>
            <person name="Zhang T."/>
            <person name="Song X."/>
            <person name="Zhang H."/>
            <person name="Dai N."/>
            <person name="Sheng W."/>
            <person name="Hou X."/>
            <person name="Wei L."/>
        </authorList>
    </citation>
    <scope>NUCLEOTIDE SEQUENCE</scope>
    <source>
        <strain evidence="1">KEN1</strain>
        <tissue evidence="1">Leaf</tissue>
    </source>
</reference>
<dbReference type="EMBL" id="JACGWN010000013">
    <property type="protein sequence ID" value="KAL0411514.1"/>
    <property type="molecule type" value="Genomic_DNA"/>
</dbReference>
<dbReference type="AlphaFoldDB" id="A0AAW2U3V5"/>
<protein>
    <submittedName>
        <fullName evidence="1">Uncharacterized protein</fullName>
    </submittedName>
</protein>
<proteinExistence type="predicted"/>
<name>A0AAW2U3V5_9LAMI</name>